<protein>
    <submittedName>
        <fullName evidence="1">Uncharacterized protein</fullName>
    </submittedName>
</protein>
<accession>A0A0P9ENN2</accession>
<dbReference type="PATRIC" id="fig|471514.4.peg.4073"/>
<dbReference type="EMBL" id="LJCO01000015">
    <property type="protein sequence ID" value="KPV45060.1"/>
    <property type="molecule type" value="Genomic_DNA"/>
</dbReference>
<reference evidence="1 2" key="1">
    <citation type="submission" date="2015-09" db="EMBL/GenBank/DDBJ databases">
        <title>Draft genome sequence of Alicyclobacillus ferrooxydans DSM 22381.</title>
        <authorList>
            <person name="Hemp J."/>
        </authorList>
    </citation>
    <scope>NUCLEOTIDE SEQUENCE [LARGE SCALE GENOMIC DNA]</scope>
    <source>
        <strain evidence="1 2">TC-34</strain>
    </source>
</reference>
<sequence length="98" mass="10743">MNIEFFDSEMCCSTGVCGPSPDPELIRVNEMIEQLKAQGHTTVRYMMSRNPMAFSSNKQVYQELIGKGAGALPIVVADGEIVAKGCYPSLDDLIAEKR</sequence>
<organism evidence="1 2">
    <name type="scientific">Alicyclobacillus ferrooxydans</name>
    <dbReference type="NCBI Taxonomy" id="471514"/>
    <lineage>
        <taxon>Bacteria</taxon>
        <taxon>Bacillati</taxon>
        <taxon>Bacillota</taxon>
        <taxon>Bacilli</taxon>
        <taxon>Bacillales</taxon>
        <taxon>Alicyclobacillaceae</taxon>
        <taxon>Alicyclobacillus</taxon>
    </lineage>
</organism>
<dbReference type="AlphaFoldDB" id="A0A0P9ENN2"/>
<dbReference type="Gene3D" id="3.40.30.10">
    <property type="entry name" value="Glutaredoxin"/>
    <property type="match status" value="1"/>
</dbReference>
<dbReference type="InterPro" id="IPR010712">
    <property type="entry name" value="Arsenical-R_ArsD"/>
</dbReference>
<dbReference type="NCBIfam" id="NF033727">
    <property type="entry name" value="chaperon_ArsD"/>
    <property type="match status" value="1"/>
</dbReference>
<dbReference type="RefSeq" id="WP_054967918.1">
    <property type="nucleotide sequence ID" value="NZ_LJCO01000015.1"/>
</dbReference>
<gene>
    <name evidence="1" type="ORF">AN477_04145</name>
</gene>
<dbReference type="GO" id="GO:0003677">
    <property type="term" value="F:DNA binding"/>
    <property type="evidence" value="ECO:0007669"/>
    <property type="project" value="InterPro"/>
</dbReference>
<comment type="caution">
    <text evidence="1">The sequence shown here is derived from an EMBL/GenBank/DDBJ whole genome shotgun (WGS) entry which is preliminary data.</text>
</comment>
<dbReference type="Proteomes" id="UP000050482">
    <property type="component" value="Unassembled WGS sequence"/>
</dbReference>
<dbReference type="GO" id="GO:0046685">
    <property type="term" value="P:response to arsenic-containing substance"/>
    <property type="evidence" value="ECO:0007669"/>
    <property type="project" value="InterPro"/>
</dbReference>
<dbReference type="STRING" id="471514.AN477_04145"/>
<dbReference type="Pfam" id="PF06953">
    <property type="entry name" value="ArsD"/>
    <property type="match status" value="1"/>
</dbReference>
<evidence type="ECO:0000313" key="2">
    <source>
        <dbReference type="Proteomes" id="UP000050482"/>
    </source>
</evidence>
<evidence type="ECO:0000313" key="1">
    <source>
        <dbReference type="EMBL" id="KPV45060.1"/>
    </source>
</evidence>
<dbReference type="OrthoDB" id="9801358at2"/>
<keyword evidence="2" id="KW-1185">Reference proteome</keyword>
<name>A0A0P9ENN2_9BACL</name>
<proteinExistence type="predicted"/>
<dbReference type="GO" id="GO:0045892">
    <property type="term" value="P:negative regulation of DNA-templated transcription"/>
    <property type="evidence" value="ECO:0007669"/>
    <property type="project" value="InterPro"/>
</dbReference>